<protein>
    <submittedName>
        <fullName evidence="3">Uncharacterized protein</fullName>
    </submittedName>
</protein>
<feature type="compositionally biased region" description="Low complexity" evidence="1">
    <location>
        <begin position="292"/>
        <end position="314"/>
    </location>
</feature>
<keyword evidence="2" id="KW-1185">Reference proteome</keyword>
<reference evidence="3" key="1">
    <citation type="submission" date="2022-11" db="UniProtKB">
        <authorList>
            <consortium name="WormBaseParasite"/>
        </authorList>
    </citation>
    <scope>IDENTIFICATION</scope>
</reference>
<evidence type="ECO:0000313" key="3">
    <source>
        <dbReference type="WBParaSite" id="Minc3s00772g17140"/>
    </source>
</evidence>
<evidence type="ECO:0000313" key="2">
    <source>
        <dbReference type="Proteomes" id="UP000887563"/>
    </source>
</evidence>
<feature type="compositionally biased region" description="Low complexity" evidence="1">
    <location>
        <begin position="486"/>
        <end position="495"/>
    </location>
</feature>
<accession>A0A914LTI7</accession>
<name>A0A914LTI7_MELIC</name>
<organism evidence="2 3">
    <name type="scientific">Meloidogyne incognita</name>
    <name type="common">Southern root-knot nematode worm</name>
    <name type="synonym">Oxyuris incognita</name>
    <dbReference type="NCBI Taxonomy" id="6306"/>
    <lineage>
        <taxon>Eukaryota</taxon>
        <taxon>Metazoa</taxon>
        <taxon>Ecdysozoa</taxon>
        <taxon>Nematoda</taxon>
        <taxon>Chromadorea</taxon>
        <taxon>Rhabditida</taxon>
        <taxon>Tylenchina</taxon>
        <taxon>Tylenchomorpha</taxon>
        <taxon>Tylenchoidea</taxon>
        <taxon>Meloidogynidae</taxon>
        <taxon>Meloidogyninae</taxon>
        <taxon>Meloidogyne</taxon>
        <taxon>Meloidogyne incognita group</taxon>
    </lineage>
</organism>
<sequence>MNPPVKKGKYSMVDDESIQSCSTHLQQQQNNLKQCEYVSNRTRLRCQNFKSIDELKDFGFCNEHQGYIERIRKEGLRTKHLFDPNFNITEGFLELISFDEDETLDSRVPTDFPFIYEPLYCESRLDGDENPLRNAGIFNKKEILNEYCRAIKRCQASIREQRLIYREKHSKIVRQGIRLAEQPNPVQIDPIKNGEKIQRLNVMRRDALRLDQRQVFKEKFARLDTDLFEKCAEKRNKWLQQIEHPIDENERIVSQLVTEMVDLIVLTKSKRGPKTMLIPSTMHLIGKQNFVSSTNSSSSTSNSSSSTANSSSSTTICCPLPNTIIDILKQFKNCYFEEYERKIKEEEEREEIERQKRLGRKIAIKMVNNNNNSSTITSIGTTTNIGISRGSSISSDGQPQQPPTTPLKTKIQNILTSTTALAPQQPQQKQQQNNLKNKKTLIYSKINKNNIRQPLNQHIHPQIKRRFNENQIGYFSTIQLGGGGQSSSSSTLAATPQQPPQNLMTSTPKIINPSANNYLDPHGYLSSTSTIQLRPSTSSAAATTIYNSNGNLLNNNFNKRIIRPISIDEVCVCLFILVKSEFIFKF</sequence>
<dbReference type="AlphaFoldDB" id="A0A914LTI7"/>
<feature type="region of interest" description="Disordered" evidence="1">
    <location>
        <begin position="479"/>
        <end position="501"/>
    </location>
</feature>
<dbReference type="WBParaSite" id="Minc3s00772g17140">
    <property type="protein sequence ID" value="Minc3s00772g17140"/>
    <property type="gene ID" value="Minc3s00772g17140"/>
</dbReference>
<proteinExistence type="predicted"/>
<feature type="region of interest" description="Disordered" evidence="1">
    <location>
        <begin position="291"/>
        <end position="314"/>
    </location>
</feature>
<evidence type="ECO:0000256" key="1">
    <source>
        <dbReference type="SAM" id="MobiDB-lite"/>
    </source>
</evidence>
<dbReference type="Proteomes" id="UP000887563">
    <property type="component" value="Unplaced"/>
</dbReference>